<evidence type="ECO:0000313" key="1">
    <source>
        <dbReference type="EMBL" id="GIY20523.1"/>
    </source>
</evidence>
<reference evidence="1 2" key="1">
    <citation type="submission" date="2021-06" db="EMBL/GenBank/DDBJ databases">
        <title>Caerostris darwini draft genome.</title>
        <authorList>
            <person name="Kono N."/>
            <person name="Arakawa K."/>
        </authorList>
    </citation>
    <scope>NUCLEOTIDE SEQUENCE [LARGE SCALE GENOMIC DNA]</scope>
</reference>
<comment type="caution">
    <text evidence="1">The sequence shown here is derived from an EMBL/GenBank/DDBJ whole genome shotgun (WGS) entry which is preliminary data.</text>
</comment>
<sequence length="193" mass="21838">MMIDLDNALIRSEWIARHGRMDAPSHTAIAVRGTSSELGWELLRPPVLTRPFRPDTIPLHSARIAKQPPLLQRNSFVSSALPPILFITNKECRPKQQIPCSIIPDSPNPFPFSKESRKVFTPLCRTASPWQRPRSSPYRSKSVRALYARPNIDSFYSINVSWRSYPLTWLRAHSLSLGEDRSAGGRGARPVDI</sequence>
<organism evidence="1 2">
    <name type="scientific">Caerostris darwini</name>
    <dbReference type="NCBI Taxonomy" id="1538125"/>
    <lineage>
        <taxon>Eukaryota</taxon>
        <taxon>Metazoa</taxon>
        <taxon>Ecdysozoa</taxon>
        <taxon>Arthropoda</taxon>
        <taxon>Chelicerata</taxon>
        <taxon>Arachnida</taxon>
        <taxon>Araneae</taxon>
        <taxon>Araneomorphae</taxon>
        <taxon>Entelegynae</taxon>
        <taxon>Araneoidea</taxon>
        <taxon>Araneidae</taxon>
        <taxon>Caerostris</taxon>
    </lineage>
</organism>
<protein>
    <submittedName>
        <fullName evidence="1">Uncharacterized protein</fullName>
    </submittedName>
</protein>
<dbReference type="EMBL" id="BPLQ01006180">
    <property type="protein sequence ID" value="GIY20523.1"/>
    <property type="molecule type" value="Genomic_DNA"/>
</dbReference>
<accession>A0AAV4RKH5</accession>
<evidence type="ECO:0000313" key="2">
    <source>
        <dbReference type="Proteomes" id="UP001054837"/>
    </source>
</evidence>
<gene>
    <name evidence="1" type="ORF">CDAR_71461</name>
</gene>
<name>A0AAV4RKH5_9ARAC</name>
<dbReference type="Proteomes" id="UP001054837">
    <property type="component" value="Unassembled WGS sequence"/>
</dbReference>
<dbReference type="AlphaFoldDB" id="A0AAV4RKH5"/>
<proteinExistence type="predicted"/>
<keyword evidence="2" id="KW-1185">Reference proteome</keyword>